<comment type="caution">
    <text evidence="1">The sequence shown here is derived from an EMBL/GenBank/DDBJ whole genome shotgun (WGS) entry which is preliminary data.</text>
</comment>
<evidence type="ECO:0000313" key="2">
    <source>
        <dbReference type="Proteomes" id="UP000324748"/>
    </source>
</evidence>
<dbReference type="AlphaFoldDB" id="A0A5B0QNR3"/>
<evidence type="ECO:0000313" key="1">
    <source>
        <dbReference type="EMBL" id="KAA1114683.1"/>
    </source>
</evidence>
<name>A0A5B0QNR3_PUCGR</name>
<dbReference type="EMBL" id="VSWC01000014">
    <property type="protein sequence ID" value="KAA1114683.1"/>
    <property type="molecule type" value="Genomic_DNA"/>
</dbReference>
<sequence length="370" mass="41546">MPQHLGPLGILTRQSSSITHNENAHLATIKLTPFHQPTCNHPLQASLLEDLKISKADLFLPGAETSPIVSIEAQVVDAVRVIITRLPKSLVHSPPPTPPQPIYFSGHGLTVSAWETLVKLHCPELLTLMCPSLFKNSRIDQSRLHTQMLHGVPKTTPTGHRNLVKLAKHFEKPPPKHQLKFFQGICFALVASYPPHEYDLGQIPKWECESFNSLLSRVNLIFKAIQHVKCTQRGMDDRPKLGSLASFLTSGTVGVMLGPEKEKAVSPTAIAMLLNHCHTWYMDNPAIPNWSLWTNADNLICTRLQLALDSPNLVTVKQEELAMSLAKDFVYSWVKKNNYELPWILQRGKKVPYVPLEHDYHPLLEQSIPL</sequence>
<organism evidence="1 2">
    <name type="scientific">Puccinia graminis f. sp. tritici</name>
    <dbReference type="NCBI Taxonomy" id="56615"/>
    <lineage>
        <taxon>Eukaryota</taxon>
        <taxon>Fungi</taxon>
        <taxon>Dikarya</taxon>
        <taxon>Basidiomycota</taxon>
        <taxon>Pucciniomycotina</taxon>
        <taxon>Pucciniomycetes</taxon>
        <taxon>Pucciniales</taxon>
        <taxon>Pucciniaceae</taxon>
        <taxon>Puccinia</taxon>
    </lineage>
</organism>
<keyword evidence="2" id="KW-1185">Reference proteome</keyword>
<dbReference type="Proteomes" id="UP000324748">
    <property type="component" value="Unassembled WGS sequence"/>
</dbReference>
<reference evidence="1 2" key="1">
    <citation type="submission" date="2019-05" db="EMBL/GenBank/DDBJ databases">
        <title>Emergence of the Ug99 lineage of the wheat stem rust pathogen through somatic hybridization.</title>
        <authorList>
            <person name="Li F."/>
            <person name="Upadhyaya N.M."/>
            <person name="Sperschneider J."/>
            <person name="Matny O."/>
            <person name="Nguyen-Phuc H."/>
            <person name="Mago R."/>
            <person name="Raley C."/>
            <person name="Miller M.E."/>
            <person name="Silverstein K.A.T."/>
            <person name="Henningsen E."/>
            <person name="Hirsch C.D."/>
            <person name="Visser B."/>
            <person name="Pretorius Z.A."/>
            <person name="Steffenson B.J."/>
            <person name="Schwessinger B."/>
            <person name="Dodds P.N."/>
            <person name="Figueroa M."/>
        </authorList>
    </citation>
    <scope>NUCLEOTIDE SEQUENCE [LARGE SCALE GENOMIC DNA]</scope>
    <source>
        <strain evidence="1">21-0</strain>
    </source>
</reference>
<gene>
    <name evidence="1" type="ORF">PGT21_018587</name>
</gene>
<protein>
    <submittedName>
        <fullName evidence="1">Uncharacterized protein</fullName>
    </submittedName>
</protein>
<accession>A0A5B0QNR3</accession>
<proteinExistence type="predicted"/>
<dbReference type="OrthoDB" id="10302503at2759"/>